<dbReference type="InterPro" id="IPR036265">
    <property type="entry name" value="HIT-like_sf"/>
</dbReference>
<accession>A0A1W2W889</accession>
<dbReference type="OrthoDB" id="672793at2759"/>
<dbReference type="Gene3D" id="3.30.428.10">
    <property type="entry name" value="HIT-like"/>
    <property type="match status" value="1"/>
</dbReference>
<dbReference type="InterPro" id="IPR011146">
    <property type="entry name" value="HIT-like"/>
</dbReference>
<protein>
    <submittedName>
        <fullName evidence="7">Histidine triad nucleotide-binding protein 2, mitochondrial-like</fullName>
    </submittedName>
</protein>
<dbReference type="GO" id="GO:0005634">
    <property type="term" value="C:nucleus"/>
    <property type="evidence" value="ECO:0000318"/>
    <property type="project" value="GO_Central"/>
</dbReference>
<dbReference type="RefSeq" id="XP_002126674.1">
    <property type="nucleotide sequence ID" value="XM_002126638.5"/>
</dbReference>
<evidence type="ECO:0000256" key="1">
    <source>
        <dbReference type="ARBA" id="ARBA00024472"/>
    </source>
</evidence>
<reference evidence="7" key="3">
    <citation type="submission" date="2025-09" db="UniProtKB">
        <authorList>
            <consortium name="Ensembl"/>
        </authorList>
    </citation>
    <scope>IDENTIFICATION</scope>
</reference>
<evidence type="ECO:0000256" key="4">
    <source>
        <dbReference type="PIRSR" id="PIRSR601310-3"/>
    </source>
</evidence>
<dbReference type="FunFam" id="3.30.428.10:FF:000005">
    <property type="entry name" value="Histidine triad nucleotide-binding protein 1"/>
    <property type="match status" value="1"/>
</dbReference>
<dbReference type="FunCoup" id="H2XW88">
    <property type="interactions" value="35"/>
</dbReference>
<dbReference type="OMA" id="QQLGWPP"/>
<dbReference type="PANTHER" id="PTHR23089">
    <property type="entry name" value="HISTIDINE TRIAD HIT PROTEIN"/>
    <property type="match status" value="1"/>
</dbReference>
<dbReference type="InterPro" id="IPR019808">
    <property type="entry name" value="Histidine_triad_CS"/>
</dbReference>
<accession>H2XW88</accession>
<dbReference type="Pfam" id="PF01230">
    <property type="entry name" value="HIT"/>
    <property type="match status" value="1"/>
</dbReference>
<evidence type="ECO:0000256" key="5">
    <source>
        <dbReference type="PROSITE-ProRule" id="PRU00464"/>
    </source>
</evidence>
<dbReference type="CDD" id="cd01276">
    <property type="entry name" value="PKCI_related"/>
    <property type="match status" value="1"/>
</dbReference>
<evidence type="ECO:0000259" key="6">
    <source>
        <dbReference type="PROSITE" id="PS51084"/>
    </source>
</evidence>
<dbReference type="AlphaFoldDB" id="H2XW88"/>
<sequence>MSDEVQKAQNAGGDAGETIFMKIVRKEIPSDIIYEDDKCLAFRDIQPQAPVHFLVIPKKPIAQLSKCDDPELLGHMMVVASKVAKQEKISDDGFRLVVNDGVNGAQSVYHLHLHVMGGRQLGWPPG</sequence>
<dbReference type="GeneID" id="100180234"/>
<dbReference type="GeneTree" id="ENSGT00940000157905"/>
<dbReference type="Proteomes" id="UP000008144">
    <property type="component" value="Unassembled WGS sequence"/>
</dbReference>
<evidence type="ECO:0000313" key="7">
    <source>
        <dbReference type="Ensembl" id="ENSCINP00000033922.1"/>
    </source>
</evidence>
<keyword evidence="8" id="KW-1185">Reference proteome</keyword>
<dbReference type="PROSITE" id="PS51084">
    <property type="entry name" value="HIT_2"/>
    <property type="match status" value="1"/>
</dbReference>
<reference evidence="8" key="1">
    <citation type="journal article" date="2002" name="Science">
        <title>The draft genome of Ciona intestinalis: insights into chordate and vertebrate origins.</title>
        <authorList>
            <person name="Dehal P."/>
            <person name="Satou Y."/>
            <person name="Campbell R.K."/>
            <person name="Chapman J."/>
            <person name="Degnan B."/>
            <person name="De Tomaso A."/>
            <person name="Davidson B."/>
            <person name="Di Gregorio A."/>
            <person name="Gelpke M."/>
            <person name="Goodstein D.M."/>
            <person name="Harafuji N."/>
            <person name="Hastings K.E."/>
            <person name="Ho I."/>
            <person name="Hotta K."/>
            <person name="Huang W."/>
            <person name="Kawashima T."/>
            <person name="Lemaire P."/>
            <person name="Martinez D."/>
            <person name="Meinertzhagen I.A."/>
            <person name="Necula S."/>
            <person name="Nonaka M."/>
            <person name="Putnam N."/>
            <person name="Rash S."/>
            <person name="Saiga H."/>
            <person name="Satake M."/>
            <person name="Terry A."/>
            <person name="Yamada L."/>
            <person name="Wang H.G."/>
            <person name="Awazu S."/>
            <person name="Azumi K."/>
            <person name="Boore J."/>
            <person name="Branno M."/>
            <person name="Chin-Bow S."/>
            <person name="DeSantis R."/>
            <person name="Doyle S."/>
            <person name="Francino P."/>
            <person name="Keys D.N."/>
            <person name="Haga S."/>
            <person name="Hayashi H."/>
            <person name="Hino K."/>
            <person name="Imai K.S."/>
            <person name="Inaba K."/>
            <person name="Kano S."/>
            <person name="Kobayashi K."/>
            <person name="Kobayashi M."/>
            <person name="Lee B.I."/>
            <person name="Makabe K.W."/>
            <person name="Manohar C."/>
            <person name="Matassi G."/>
            <person name="Medina M."/>
            <person name="Mochizuki Y."/>
            <person name="Mount S."/>
            <person name="Morishita T."/>
            <person name="Miura S."/>
            <person name="Nakayama A."/>
            <person name="Nishizaka S."/>
            <person name="Nomoto H."/>
            <person name="Ohta F."/>
            <person name="Oishi K."/>
            <person name="Rigoutsos I."/>
            <person name="Sano M."/>
            <person name="Sasaki A."/>
            <person name="Sasakura Y."/>
            <person name="Shoguchi E."/>
            <person name="Shin-i T."/>
            <person name="Spagnuolo A."/>
            <person name="Stainier D."/>
            <person name="Suzuki M.M."/>
            <person name="Tassy O."/>
            <person name="Takatori N."/>
            <person name="Tokuoka M."/>
            <person name="Yagi K."/>
            <person name="Yoshizaki F."/>
            <person name="Wada S."/>
            <person name="Zhang C."/>
            <person name="Hyatt P.D."/>
            <person name="Larimer F."/>
            <person name="Detter C."/>
            <person name="Doggett N."/>
            <person name="Glavina T."/>
            <person name="Hawkins T."/>
            <person name="Richardson P."/>
            <person name="Lucas S."/>
            <person name="Kohara Y."/>
            <person name="Levine M."/>
            <person name="Satoh N."/>
            <person name="Rokhsar D.S."/>
        </authorList>
    </citation>
    <scope>NUCLEOTIDE SEQUENCE [LARGE SCALE GENOMIC DNA]</scope>
</reference>
<evidence type="ECO:0000256" key="2">
    <source>
        <dbReference type="ARBA" id="ARBA00025764"/>
    </source>
</evidence>
<dbReference type="PROSITE" id="PS00892">
    <property type="entry name" value="HIT_1"/>
    <property type="match status" value="1"/>
</dbReference>
<dbReference type="KEGG" id="cin:100180234"/>
<dbReference type="HOGENOM" id="CLU_056776_8_1_1"/>
<dbReference type="GO" id="GO:0005737">
    <property type="term" value="C:cytoplasm"/>
    <property type="evidence" value="ECO:0000318"/>
    <property type="project" value="GO_Central"/>
</dbReference>
<name>H2XW88_CIOIN</name>
<dbReference type="GO" id="GO:0016787">
    <property type="term" value="F:hydrolase activity"/>
    <property type="evidence" value="ECO:0000318"/>
    <property type="project" value="GO_Central"/>
</dbReference>
<evidence type="ECO:0000313" key="8">
    <source>
        <dbReference type="Proteomes" id="UP000008144"/>
    </source>
</evidence>
<dbReference type="Ensembl" id="ENSCINT00000033118.1">
    <property type="protein sequence ID" value="ENSCINP00000033922.1"/>
    <property type="gene ID" value="ENSCING00000023160.1"/>
</dbReference>
<evidence type="ECO:0000256" key="3">
    <source>
        <dbReference type="PIRSR" id="PIRSR601310-1"/>
    </source>
</evidence>
<dbReference type="GO" id="GO:0009154">
    <property type="term" value="P:purine ribonucleotide catabolic process"/>
    <property type="evidence" value="ECO:0000318"/>
    <property type="project" value="GO_Central"/>
</dbReference>
<gene>
    <name evidence="7" type="primary">LOC100180234</name>
</gene>
<comment type="catalytic activity">
    <reaction evidence="1">
        <text>adenosine 5'-phosphoramidate + H2O = NH4(+) + AMP</text>
        <dbReference type="Rhea" id="RHEA:67916"/>
        <dbReference type="ChEBI" id="CHEBI:15377"/>
        <dbReference type="ChEBI" id="CHEBI:28938"/>
        <dbReference type="ChEBI" id="CHEBI:57890"/>
        <dbReference type="ChEBI" id="CHEBI:456215"/>
    </reaction>
</comment>
<dbReference type="PRINTS" id="PR00332">
    <property type="entry name" value="HISTRIAD"/>
</dbReference>
<feature type="active site" description="Tele-AMP-histidine intermediate" evidence="3">
    <location>
        <position position="112"/>
    </location>
</feature>
<dbReference type="InterPro" id="IPR001310">
    <property type="entry name" value="Histidine_triad_HIT"/>
</dbReference>
<comment type="similarity">
    <text evidence="2">Belongs to the HINT family.</text>
</comment>
<feature type="short sequence motif" description="Histidine triad motif" evidence="4 5">
    <location>
        <begin position="110"/>
        <end position="114"/>
    </location>
</feature>
<organism evidence="7 8">
    <name type="scientific">Ciona intestinalis</name>
    <name type="common">Transparent sea squirt</name>
    <name type="synonym">Ascidia intestinalis</name>
    <dbReference type="NCBI Taxonomy" id="7719"/>
    <lineage>
        <taxon>Eukaryota</taxon>
        <taxon>Metazoa</taxon>
        <taxon>Chordata</taxon>
        <taxon>Tunicata</taxon>
        <taxon>Ascidiacea</taxon>
        <taxon>Phlebobranchia</taxon>
        <taxon>Cionidae</taxon>
        <taxon>Ciona</taxon>
    </lineage>
</organism>
<feature type="domain" description="HIT" evidence="6">
    <location>
        <begin position="19"/>
        <end position="126"/>
    </location>
</feature>
<proteinExistence type="inferred from homology"/>
<dbReference type="SUPFAM" id="SSF54197">
    <property type="entry name" value="HIT-like"/>
    <property type="match status" value="1"/>
</dbReference>
<dbReference type="STRING" id="7719.ENSCINP00000033922"/>
<dbReference type="InParanoid" id="H2XW88"/>
<reference evidence="7" key="2">
    <citation type="submission" date="2025-08" db="UniProtKB">
        <authorList>
            <consortium name="Ensembl"/>
        </authorList>
    </citation>
    <scope>IDENTIFICATION</scope>
</reference>